<reference evidence="1 2" key="1">
    <citation type="submission" date="2017-02" db="EMBL/GenBank/DDBJ databases">
        <title>Comeplete genome sequence of Bacteriophage pVco-5, that infects Vibrio corallilyticus.</title>
        <authorList>
            <person name="Kim H.J."/>
            <person name="Park S.C."/>
        </authorList>
    </citation>
    <scope>NUCLEOTIDE SEQUENCE [LARGE SCALE GENOMIC DNA]</scope>
</reference>
<gene>
    <name evidence="1" type="ORF">pVco5_016</name>
</gene>
<protein>
    <submittedName>
        <fullName evidence="1">Uncharacterized protein</fullName>
    </submittedName>
</protein>
<evidence type="ECO:0000313" key="1">
    <source>
        <dbReference type="EMBL" id="ARM71004.1"/>
    </source>
</evidence>
<keyword evidence="2" id="KW-1185">Reference proteome</keyword>
<dbReference type="EMBL" id="KY612839">
    <property type="protein sequence ID" value="ARM71004.1"/>
    <property type="molecule type" value="Genomic_DNA"/>
</dbReference>
<dbReference type="Proteomes" id="UP000225564">
    <property type="component" value="Segment"/>
</dbReference>
<organism evidence="1 2">
    <name type="scientific">Vibrio phage pVco-5</name>
    <dbReference type="NCBI Taxonomy" id="1965485"/>
    <lineage>
        <taxon>Viruses</taxon>
        <taxon>Duplodnaviria</taxon>
        <taxon>Heunggongvirae</taxon>
        <taxon>Uroviricota</taxon>
        <taxon>Caudoviricetes</taxon>
        <taxon>Schitoviridae</taxon>
        <taxon>Vicoquintavirus</taxon>
        <taxon>Vicoquintavirus Pvco5</taxon>
    </lineage>
</organism>
<accession>A0A1W6JUP7</accession>
<evidence type="ECO:0000313" key="2">
    <source>
        <dbReference type="Proteomes" id="UP000225564"/>
    </source>
</evidence>
<sequence length="50" mass="5695">MELRRTVINSYNSTLPLHFKCITPHVIGGYCLDVRETPGLVQRVVIRAIN</sequence>
<name>A0A1W6JUP7_9CAUD</name>
<proteinExistence type="predicted"/>